<keyword evidence="4" id="KW-0472">Membrane</keyword>
<dbReference type="RefSeq" id="WP_243346068.1">
    <property type="nucleotide sequence ID" value="NZ_AP027081.1"/>
</dbReference>
<dbReference type="InterPro" id="IPR004090">
    <property type="entry name" value="Chemotax_Me-accpt_rcpt"/>
</dbReference>
<feature type="transmembrane region" description="Helical" evidence="4">
    <location>
        <begin position="293"/>
        <end position="314"/>
    </location>
</feature>
<dbReference type="Proteomes" id="UP001228113">
    <property type="component" value="Chromosome"/>
</dbReference>
<dbReference type="InterPro" id="IPR003660">
    <property type="entry name" value="HAMP_dom"/>
</dbReference>
<evidence type="ECO:0000313" key="8">
    <source>
        <dbReference type="Proteomes" id="UP001228113"/>
    </source>
</evidence>
<dbReference type="PROSITE" id="PS50885">
    <property type="entry name" value="HAMP"/>
    <property type="match status" value="1"/>
</dbReference>
<dbReference type="PANTHER" id="PTHR32089">
    <property type="entry name" value="METHYL-ACCEPTING CHEMOTAXIS PROTEIN MCPB"/>
    <property type="match status" value="1"/>
</dbReference>
<keyword evidence="1 3" id="KW-0807">Transducer</keyword>
<dbReference type="GO" id="GO:0004888">
    <property type="term" value="F:transmembrane signaling receptor activity"/>
    <property type="evidence" value="ECO:0007669"/>
    <property type="project" value="InterPro"/>
</dbReference>
<dbReference type="PANTHER" id="PTHR32089:SF112">
    <property type="entry name" value="LYSOZYME-LIKE PROTEIN-RELATED"/>
    <property type="match status" value="1"/>
</dbReference>
<organism evidence="7 8">
    <name type="scientific">Mesoterricola sediminis</name>
    <dbReference type="NCBI Taxonomy" id="2927980"/>
    <lineage>
        <taxon>Bacteria</taxon>
        <taxon>Pseudomonadati</taxon>
        <taxon>Acidobacteriota</taxon>
        <taxon>Holophagae</taxon>
        <taxon>Holophagales</taxon>
        <taxon>Holophagaceae</taxon>
        <taxon>Mesoterricola</taxon>
    </lineage>
</organism>
<dbReference type="PRINTS" id="PR00260">
    <property type="entry name" value="CHEMTRNSDUCR"/>
</dbReference>
<evidence type="ECO:0000256" key="4">
    <source>
        <dbReference type="SAM" id="Phobius"/>
    </source>
</evidence>
<dbReference type="GO" id="GO:0006935">
    <property type="term" value="P:chemotaxis"/>
    <property type="evidence" value="ECO:0007669"/>
    <property type="project" value="InterPro"/>
</dbReference>
<dbReference type="PROSITE" id="PS50111">
    <property type="entry name" value="CHEMOTAXIS_TRANSDUC_2"/>
    <property type="match status" value="1"/>
</dbReference>
<dbReference type="Gene3D" id="1.10.287.950">
    <property type="entry name" value="Methyl-accepting chemotaxis protein"/>
    <property type="match status" value="1"/>
</dbReference>
<protein>
    <submittedName>
        <fullName evidence="7">Methyl-accepting chemotaxis sensory transducer</fullName>
    </submittedName>
</protein>
<reference evidence="7" key="1">
    <citation type="journal article" date="2023" name="Int. J. Syst. Evol. Microbiol.">
        <title>Mesoterricola silvestris gen. nov., sp. nov., Mesoterricola sediminis sp. nov., Geothrix oryzae sp. nov., Geothrix edaphica sp. nov., Geothrix rubra sp. nov., and Geothrix limicola sp. nov., six novel members of Acidobacteriota isolated from soils.</title>
        <authorList>
            <person name="Itoh H."/>
            <person name="Sugisawa Y."/>
            <person name="Mise K."/>
            <person name="Xu Z."/>
            <person name="Kuniyasu M."/>
            <person name="Ushijima N."/>
            <person name="Kawano K."/>
            <person name="Kobayashi E."/>
            <person name="Shiratori Y."/>
            <person name="Masuda Y."/>
            <person name="Senoo K."/>
        </authorList>
    </citation>
    <scope>NUCLEOTIDE SEQUENCE</scope>
    <source>
        <strain evidence="7">W786</strain>
    </source>
</reference>
<sequence length="628" mass="65858">MTTTLARKILGPAVGMTFAAALAAAWAFSAYGGYLTRRTAAQEARSALDTVELVLTTTDRMMTERVATGMGELLLEIRRLGAPAPGRPVTVGPETAPDLVLGGKSQHGQNALVDEVATHMGGTATLFTRRGDSFIRIATNVKKPDGSRAVGTLLDPKGKAIQHLLAGEGFQGLVTILDQPYITSYQPLKDAGGRVVGAAYTGIPITTLGHLAEVVGRMKVLDRGFLAIQDREGRVLFGPAHRAPAAVAAALGGARAEGLDWRVQDRPYAAWGWRISAAMADQDVTDFLWRIRLITVAIGIAGSVTVGFVFNAIVKARLTRPVKAVLDGILRKDLTCRIDAGTDDEIGDLGRAYNASNEQFQTVFQGLVEDSESVAGGSLRISSTLEDMRAASREIAQGGEAQSASMAAVARSMDKLARIIGDVEAGVEDSRARTGEAVTASHSGISSGEAAARAMEAIRGSTARMAKAVAVIQDIARQTNLLSLNAAIEAAKAGAQGKGFAVVAEEVRKLAERSAQSTREIQATIEDVDLVVLQGAEAVDQNVAALRAIGEHIASLAGSAERIATAMADGIHTRDEVQRQVEATEAGIEDNRATSRQIAERVDEAAGAANGLAGVAENLAAKVAKYRI</sequence>
<evidence type="ECO:0000256" key="1">
    <source>
        <dbReference type="ARBA" id="ARBA00023224"/>
    </source>
</evidence>
<dbReference type="KEGG" id="msea:METESE_35210"/>
<proteinExistence type="inferred from homology"/>
<dbReference type="SMART" id="SM00283">
    <property type="entry name" value="MA"/>
    <property type="match status" value="1"/>
</dbReference>
<evidence type="ECO:0000259" key="5">
    <source>
        <dbReference type="PROSITE" id="PS50111"/>
    </source>
</evidence>
<keyword evidence="8" id="KW-1185">Reference proteome</keyword>
<accession>A0AA48KHP0</accession>
<evidence type="ECO:0000256" key="2">
    <source>
        <dbReference type="ARBA" id="ARBA00029447"/>
    </source>
</evidence>
<dbReference type="SUPFAM" id="SSF103190">
    <property type="entry name" value="Sensory domain-like"/>
    <property type="match status" value="1"/>
</dbReference>
<dbReference type="GO" id="GO:0016020">
    <property type="term" value="C:membrane"/>
    <property type="evidence" value="ECO:0007669"/>
    <property type="project" value="InterPro"/>
</dbReference>
<dbReference type="Pfam" id="PF00015">
    <property type="entry name" value="MCPsignal"/>
    <property type="match status" value="1"/>
</dbReference>
<dbReference type="InterPro" id="IPR029151">
    <property type="entry name" value="Sensor-like_sf"/>
</dbReference>
<feature type="domain" description="Methyl-accepting transducer" evidence="5">
    <location>
        <begin position="377"/>
        <end position="599"/>
    </location>
</feature>
<comment type="similarity">
    <text evidence="2">Belongs to the methyl-accepting chemotaxis (MCP) protein family.</text>
</comment>
<dbReference type="EMBL" id="AP027081">
    <property type="protein sequence ID" value="BDU78563.1"/>
    <property type="molecule type" value="Genomic_DNA"/>
</dbReference>
<gene>
    <name evidence="7" type="ORF">METESE_35210</name>
</gene>
<dbReference type="Pfam" id="PF17201">
    <property type="entry name" value="Cache_3-Cache_2"/>
    <property type="match status" value="1"/>
</dbReference>
<evidence type="ECO:0000259" key="6">
    <source>
        <dbReference type="PROSITE" id="PS50885"/>
    </source>
</evidence>
<evidence type="ECO:0000313" key="7">
    <source>
        <dbReference type="EMBL" id="BDU78563.1"/>
    </source>
</evidence>
<dbReference type="SUPFAM" id="SSF58104">
    <property type="entry name" value="Methyl-accepting chemotaxis protein (MCP) signaling domain"/>
    <property type="match status" value="1"/>
</dbReference>
<dbReference type="InterPro" id="IPR033462">
    <property type="entry name" value="Cache_3-Cache_2"/>
</dbReference>
<feature type="domain" description="HAMP" evidence="6">
    <location>
        <begin position="316"/>
        <end position="365"/>
    </location>
</feature>
<dbReference type="CDD" id="cd06225">
    <property type="entry name" value="HAMP"/>
    <property type="match status" value="1"/>
</dbReference>
<dbReference type="InterPro" id="IPR004089">
    <property type="entry name" value="MCPsignal_dom"/>
</dbReference>
<keyword evidence="4" id="KW-0812">Transmembrane</keyword>
<dbReference type="AlphaFoldDB" id="A0AA48KHP0"/>
<name>A0AA48KHP0_9BACT</name>
<evidence type="ECO:0000256" key="3">
    <source>
        <dbReference type="PROSITE-ProRule" id="PRU00284"/>
    </source>
</evidence>
<dbReference type="GO" id="GO:0007165">
    <property type="term" value="P:signal transduction"/>
    <property type="evidence" value="ECO:0007669"/>
    <property type="project" value="UniProtKB-KW"/>
</dbReference>
<keyword evidence="4" id="KW-1133">Transmembrane helix</keyword>